<dbReference type="EMBL" id="FMSP01000008">
    <property type="protein sequence ID" value="SCV71866.1"/>
    <property type="molecule type" value="Genomic_DNA"/>
</dbReference>
<gene>
    <name evidence="2" type="ORF">BQ2448_4560</name>
</gene>
<keyword evidence="1" id="KW-0812">Transmembrane</keyword>
<evidence type="ECO:0000313" key="2">
    <source>
        <dbReference type="EMBL" id="SCV71866.1"/>
    </source>
</evidence>
<protein>
    <submittedName>
        <fullName evidence="2">BQ2448_4560 protein</fullName>
    </submittedName>
</protein>
<evidence type="ECO:0000256" key="1">
    <source>
        <dbReference type="SAM" id="Phobius"/>
    </source>
</evidence>
<proteinExistence type="predicted"/>
<evidence type="ECO:0000313" key="3">
    <source>
        <dbReference type="Proteomes" id="UP000198372"/>
    </source>
</evidence>
<keyword evidence="1" id="KW-0472">Membrane</keyword>
<dbReference type="Proteomes" id="UP000198372">
    <property type="component" value="Unassembled WGS sequence"/>
</dbReference>
<dbReference type="PROSITE" id="PS51257">
    <property type="entry name" value="PROKAR_LIPOPROTEIN"/>
    <property type="match status" value="1"/>
</dbReference>
<sequence>MHFLRLFRRFLGTIIIAGFFWGASCFLCTIWCFFRLPEPKGRMSARRFKTTSVDARAHGGSDEKHYEPMGCVH</sequence>
<keyword evidence="1" id="KW-1133">Transmembrane helix</keyword>
<feature type="transmembrane region" description="Helical" evidence="1">
    <location>
        <begin position="12"/>
        <end position="34"/>
    </location>
</feature>
<organism evidence="2 3">
    <name type="scientific">Microbotryum intermedium</name>
    <dbReference type="NCBI Taxonomy" id="269621"/>
    <lineage>
        <taxon>Eukaryota</taxon>
        <taxon>Fungi</taxon>
        <taxon>Dikarya</taxon>
        <taxon>Basidiomycota</taxon>
        <taxon>Pucciniomycotina</taxon>
        <taxon>Microbotryomycetes</taxon>
        <taxon>Microbotryales</taxon>
        <taxon>Microbotryaceae</taxon>
        <taxon>Microbotryum</taxon>
    </lineage>
</organism>
<keyword evidence="3" id="KW-1185">Reference proteome</keyword>
<dbReference type="STRING" id="269621.A0A238FLB2"/>
<reference evidence="3" key="1">
    <citation type="submission" date="2016-09" db="EMBL/GenBank/DDBJ databases">
        <authorList>
            <person name="Jeantristanb JTB J.-T."/>
            <person name="Ricardo R."/>
        </authorList>
    </citation>
    <scope>NUCLEOTIDE SEQUENCE [LARGE SCALE GENOMIC DNA]</scope>
</reference>
<accession>A0A238FLB2</accession>
<dbReference type="OrthoDB" id="4366261at2759"/>
<dbReference type="AlphaFoldDB" id="A0A238FLB2"/>
<name>A0A238FLB2_9BASI</name>